<evidence type="ECO:0000313" key="4">
    <source>
        <dbReference type="EMBL" id="KAJ7767025.1"/>
    </source>
</evidence>
<accession>A0AAD7JNI1</accession>
<keyword evidence="5" id="KW-1185">Reference proteome</keyword>
<dbReference type="PROSITE" id="PS51419">
    <property type="entry name" value="RAB"/>
    <property type="match status" value="1"/>
</dbReference>
<dbReference type="GO" id="GO:0005525">
    <property type="term" value="F:GTP binding"/>
    <property type="evidence" value="ECO:0007669"/>
    <property type="project" value="UniProtKB-KW"/>
</dbReference>
<reference evidence="4" key="1">
    <citation type="submission" date="2023-03" db="EMBL/GenBank/DDBJ databases">
        <title>Massive genome expansion in bonnet fungi (Mycena s.s.) driven by repeated elements and novel gene families across ecological guilds.</title>
        <authorList>
            <consortium name="Lawrence Berkeley National Laboratory"/>
            <person name="Harder C.B."/>
            <person name="Miyauchi S."/>
            <person name="Viragh M."/>
            <person name="Kuo A."/>
            <person name="Thoen E."/>
            <person name="Andreopoulos B."/>
            <person name="Lu D."/>
            <person name="Skrede I."/>
            <person name="Drula E."/>
            <person name="Henrissat B."/>
            <person name="Morin E."/>
            <person name="Kohler A."/>
            <person name="Barry K."/>
            <person name="LaButti K."/>
            <person name="Morin E."/>
            <person name="Salamov A."/>
            <person name="Lipzen A."/>
            <person name="Mereny Z."/>
            <person name="Hegedus B."/>
            <person name="Baldrian P."/>
            <person name="Stursova M."/>
            <person name="Weitz H."/>
            <person name="Taylor A."/>
            <person name="Grigoriev I.V."/>
            <person name="Nagy L.G."/>
            <person name="Martin F."/>
            <person name="Kauserud H."/>
        </authorList>
    </citation>
    <scope>NUCLEOTIDE SEQUENCE</scope>
    <source>
        <strain evidence="4">CBHHK188m</strain>
    </source>
</reference>
<proteinExistence type="predicted"/>
<comment type="caution">
    <text evidence="4">The sequence shown here is derived from an EMBL/GenBank/DDBJ whole genome shotgun (WGS) entry which is preliminary data.</text>
</comment>
<comment type="subcellular location">
    <subcellularLocation>
        <location evidence="1">Cell membrane</location>
        <topology evidence="1">Lipid-anchor</topology>
        <orientation evidence="1">Cytoplasmic side</orientation>
    </subcellularLocation>
</comment>
<name>A0AAD7JNI1_9AGAR</name>
<protein>
    <submittedName>
        <fullName evidence="4">P-loop containing nucleoside triphosphate hydrolase protein</fullName>
    </submittedName>
</protein>
<dbReference type="InterPro" id="IPR027417">
    <property type="entry name" value="P-loop_NTPase"/>
</dbReference>
<dbReference type="SMART" id="SM00175">
    <property type="entry name" value="RAB"/>
    <property type="match status" value="1"/>
</dbReference>
<dbReference type="SUPFAM" id="SSF52540">
    <property type="entry name" value="P-loop containing nucleoside triphosphate hydrolases"/>
    <property type="match status" value="1"/>
</dbReference>
<evidence type="ECO:0000313" key="5">
    <source>
        <dbReference type="Proteomes" id="UP001215280"/>
    </source>
</evidence>
<dbReference type="InterPro" id="IPR001806">
    <property type="entry name" value="Small_GTPase"/>
</dbReference>
<evidence type="ECO:0000256" key="2">
    <source>
        <dbReference type="ARBA" id="ARBA00022741"/>
    </source>
</evidence>
<evidence type="ECO:0000256" key="1">
    <source>
        <dbReference type="ARBA" id="ARBA00004342"/>
    </source>
</evidence>
<keyword evidence="4" id="KW-0378">Hydrolase</keyword>
<dbReference type="PANTHER" id="PTHR24070">
    <property type="entry name" value="RAS, DI-RAS, AND RHEB FAMILY MEMBERS OF SMALL GTPASE SUPERFAMILY"/>
    <property type="match status" value="1"/>
</dbReference>
<dbReference type="Gene3D" id="3.40.50.300">
    <property type="entry name" value="P-loop containing nucleotide triphosphate hydrolases"/>
    <property type="match status" value="1"/>
</dbReference>
<dbReference type="GO" id="GO:0007165">
    <property type="term" value="P:signal transduction"/>
    <property type="evidence" value="ECO:0007669"/>
    <property type="project" value="InterPro"/>
</dbReference>
<organism evidence="4 5">
    <name type="scientific">Mycena maculata</name>
    <dbReference type="NCBI Taxonomy" id="230809"/>
    <lineage>
        <taxon>Eukaryota</taxon>
        <taxon>Fungi</taxon>
        <taxon>Dikarya</taxon>
        <taxon>Basidiomycota</taxon>
        <taxon>Agaricomycotina</taxon>
        <taxon>Agaricomycetes</taxon>
        <taxon>Agaricomycetidae</taxon>
        <taxon>Agaricales</taxon>
        <taxon>Marasmiineae</taxon>
        <taxon>Mycenaceae</taxon>
        <taxon>Mycena</taxon>
    </lineage>
</organism>
<dbReference type="AlphaFoldDB" id="A0AAD7JNI1"/>
<sequence length="178" mass="20239">MDLWRIGVLGDTGVGKASLAIQFTHNCFLALSQTYDPVGGDVYRRQLMVDNRMCFVEAINIGKQEDHAFILMYSITSRTSFDKLELFHQSIHRIKGKNSIFILVGNKCDREYAREVSKEEGTSLAKEFGCEFLETSATTAKNVERVFTNLVRTLRRIAVDANRETFGEAKRSKKCIIM</sequence>
<dbReference type="SMART" id="SM00174">
    <property type="entry name" value="RHO"/>
    <property type="match status" value="1"/>
</dbReference>
<dbReference type="SMART" id="SM00173">
    <property type="entry name" value="RAS"/>
    <property type="match status" value="1"/>
</dbReference>
<dbReference type="InterPro" id="IPR020849">
    <property type="entry name" value="Small_GTPase_Ras-type"/>
</dbReference>
<dbReference type="GO" id="GO:0005886">
    <property type="term" value="C:plasma membrane"/>
    <property type="evidence" value="ECO:0007669"/>
    <property type="project" value="UniProtKB-SubCell"/>
</dbReference>
<dbReference type="Proteomes" id="UP001215280">
    <property type="component" value="Unassembled WGS sequence"/>
</dbReference>
<dbReference type="PROSITE" id="PS51421">
    <property type="entry name" value="RAS"/>
    <property type="match status" value="1"/>
</dbReference>
<evidence type="ECO:0000256" key="3">
    <source>
        <dbReference type="ARBA" id="ARBA00023134"/>
    </source>
</evidence>
<dbReference type="PRINTS" id="PR00449">
    <property type="entry name" value="RASTRNSFRMNG"/>
</dbReference>
<keyword evidence="3" id="KW-0342">GTP-binding</keyword>
<dbReference type="Pfam" id="PF00071">
    <property type="entry name" value="Ras"/>
    <property type="match status" value="1"/>
</dbReference>
<keyword evidence="2" id="KW-0547">Nucleotide-binding</keyword>
<dbReference type="GO" id="GO:0003924">
    <property type="term" value="F:GTPase activity"/>
    <property type="evidence" value="ECO:0007669"/>
    <property type="project" value="InterPro"/>
</dbReference>
<gene>
    <name evidence="4" type="ORF">DFH07DRAFT_881145</name>
</gene>
<dbReference type="EMBL" id="JARJLG010000031">
    <property type="protein sequence ID" value="KAJ7767025.1"/>
    <property type="molecule type" value="Genomic_DNA"/>
</dbReference>